<protein>
    <submittedName>
        <fullName evidence="1">Uncharacterized protein</fullName>
    </submittedName>
</protein>
<dbReference type="AlphaFoldDB" id="A0A8J8T4C4"/>
<accession>A0A8J8T4C4</accession>
<gene>
    <name evidence="1" type="ORF">FGO68_gene15096</name>
</gene>
<dbReference type="InterPro" id="IPR032675">
    <property type="entry name" value="LRR_dom_sf"/>
</dbReference>
<comment type="caution">
    <text evidence="1">The sequence shown here is derived from an EMBL/GenBank/DDBJ whole genome shotgun (WGS) entry which is preliminary data.</text>
</comment>
<proteinExistence type="predicted"/>
<keyword evidence="2" id="KW-1185">Reference proteome</keyword>
<organism evidence="1 2">
    <name type="scientific">Halteria grandinella</name>
    <dbReference type="NCBI Taxonomy" id="5974"/>
    <lineage>
        <taxon>Eukaryota</taxon>
        <taxon>Sar</taxon>
        <taxon>Alveolata</taxon>
        <taxon>Ciliophora</taxon>
        <taxon>Intramacronucleata</taxon>
        <taxon>Spirotrichea</taxon>
        <taxon>Stichotrichia</taxon>
        <taxon>Sporadotrichida</taxon>
        <taxon>Halteriidae</taxon>
        <taxon>Halteria</taxon>
    </lineage>
</organism>
<name>A0A8J8T4C4_HALGN</name>
<reference evidence="1" key="1">
    <citation type="submission" date="2019-06" db="EMBL/GenBank/DDBJ databases">
        <authorList>
            <person name="Zheng W."/>
        </authorList>
    </citation>
    <scope>NUCLEOTIDE SEQUENCE</scope>
    <source>
        <strain evidence="1">QDHG01</strain>
    </source>
</reference>
<sequence>MDSQRNLIKRYVSVLDSSLTEVKATVNQLHIKTSAFIRCEELFFPMETGLLKKWNVQHLEITHMPQSLIKISNFIPPNQLTTLYIKCDSSFLPANIGIVTHRHILEKFTLQCERFEQLRYLLAYFTPKNILKIITRKATLRQEILIVREVKKESGNGALKVNQFHYVSKRLIKREYGEYLEKMDQLRAIHFAKLVTEFNQIESIKIKHILLQPQLYDQMENNTKEEFYKLYCKKAFREDIISMVDEPDFGLHYIAQPGANKAINRIFKMTLAKTNLEFVDTFTQNLMIKFIPISELAEVLSIILTSCPCLSKLKFSTFESSNLPKDSGINMACLSKSRRHLINIRHLETLKIQLWTENKNQAQLIKALISHFAPTLKSFSLQTSSQKTTNEILEGIKFKSLQKAGITQENELRRVEIDFENYCFLKPIFNQIQKLTIELEFKYIKEEQIIRFISPMNNLKYLKVYIKYYVNGEFLDQSDYQKWLSLKQAIKHIQMSIKFV</sequence>
<evidence type="ECO:0000313" key="1">
    <source>
        <dbReference type="EMBL" id="TNV81081.1"/>
    </source>
</evidence>
<dbReference type="Gene3D" id="3.80.10.10">
    <property type="entry name" value="Ribonuclease Inhibitor"/>
    <property type="match status" value="1"/>
</dbReference>
<evidence type="ECO:0000313" key="2">
    <source>
        <dbReference type="Proteomes" id="UP000785679"/>
    </source>
</evidence>
<dbReference type="EMBL" id="RRYP01006604">
    <property type="protein sequence ID" value="TNV81081.1"/>
    <property type="molecule type" value="Genomic_DNA"/>
</dbReference>
<dbReference type="Proteomes" id="UP000785679">
    <property type="component" value="Unassembled WGS sequence"/>
</dbReference>